<dbReference type="InterPro" id="IPR000997">
    <property type="entry name" value="Cholinesterase"/>
</dbReference>
<accession>A0ABP8Z0D2</accession>
<evidence type="ECO:0000256" key="5">
    <source>
        <dbReference type="SAM" id="MobiDB-lite"/>
    </source>
</evidence>
<feature type="domain" description="Carboxylesterase type B" evidence="6">
    <location>
        <begin position="10"/>
        <end position="465"/>
    </location>
</feature>
<dbReference type="PROSITE" id="PS00122">
    <property type="entry name" value="CARBOXYLESTERASE_B_1"/>
    <property type="match status" value="1"/>
</dbReference>
<proteinExistence type="inferred from homology"/>
<dbReference type="PRINTS" id="PR00878">
    <property type="entry name" value="CHOLNESTRASE"/>
</dbReference>
<dbReference type="InterPro" id="IPR029058">
    <property type="entry name" value="AB_hydrolase_fold"/>
</dbReference>
<evidence type="ECO:0000256" key="2">
    <source>
        <dbReference type="ARBA" id="ARBA00022801"/>
    </source>
</evidence>
<dbReference type="EC" id="3.1.1.-" evidence="4"/>
<dbReference type="EMBL" id="BAABLP010000002">
    <property type="protein sequence ID" value="GAA4742618.1"/>
    <property type="molecule type" value="Genomic_DNA"/>
</dbReference>
<comment type="caution">
    <text evidence="7">The sequence shown here is derived from an EMBL/GenBank/DDBJ whole genome shotgun (WGS) entry which is preliminary data.</text>
</comment>
<sequence length="500" mass="53400">MAGAAEAVDVIVPTAAGRVRGHREGGLTVWRGVPFAAPPVGRLRFRAPQPLEPWAGVRDTTRNGPLPLQPRTNTLLGAGPRTPMSEDCLTLTIARRSTGDEPKPVMVFVYGGAFGIGGATASAYRGETLAAAGDVIVVGFNYRVGALGWLDLSAYGTEQDPIETNVGLRDQLAALRWVQDNIAAFGGDPDDVTLFGESAGATSVLTLLAMPAAAGLFARVIAESPTIASVHGRTRSQEWAAELVEALPGGASSLRTIEPADLIAATTRLDLAVSDRTPAARVVGPVVDGDLLPDYPIDVLRRGAALPLPLVIGTNADEGSLFQRIRGLRATPVRMERLFDATVPEARDPVLAEYGGGRGARAMERFVTDLMFWAPALEAAVGHAERAPVWMYRFDFAPLAMRAIGLGAAHGSELDHVMSRGTSATRRVATLLGGDRAGRALTGRMAGAWLRFARTGAMPEWWPAFDGQRRRTWVFDRVDRLEEDARGGVRAAWQSWQPYG</sequence>
<reference evidence="8" key="1">
    <citation type="journal article" date="2019" name="Int. J. Syst. Evol. Microbiol.">
        <title>The Global Catalogue of Microorganisms (GCM) 10K type strain sequencing project: providing services to taxonomists for standard genome sequencing and annotation.</title>
        <authorList>
            <consortium name="The Broad Institute Genomics Platform"/>
            <consortium name="The Broad Institute Genome Sequencing Center for Infectious Disease"/>
            <person name="Wu L."/>
            <person name="Ma J."/>
        </authorList>
    </citation>
    <scope>NUCLEOTIDE SEQUENCE [LARGE SCALE GENOMIC DNA]</scope>
    <source>
        <strain evidence="8">JCM 19015</strain>
    </source>
</reference>
<name>A0ABP8Z0D2_9MICO</name>
<evidence type="ECO:0000256" key="1">
    <source>
        <dbReference type="ARBA" id="ARBA00005964"/>
    </source>
</evidence>
<dbReference type="SUPFAM" id="SSF53474">
    <property type="entry name" value="alpha/beta-Hydrolases"/>
    <property type="match status" value="1"/>
</dbReference>
<protein>
    <recommendedName>
        <fullName evidence="4">Carboxylic ester hydrolase</fullName>
        <ecNumber evidence="4">3.1.1.-</ecNumber>
    </recommendedName>
</protein>
<keyword evidence="2 4" id="KW-0378">Hydrolase</keyword>
<evidence type="ECO:0000313" key="7">
    <source>
        <dbReference type="EMBL" id="GAA4742618.1"/>
    </source>
</evidence>
<evidence type="ECO:0000259" key="6">
    <source>
        <dbReference type="Pfam" id="PF00135"/>
    </source>
</evidence>
<evidence type="ECO:0000256" key="3">
    <source>
        <dbReference type="ARBA" id="ARBA00023157"/>
    </source>
</evidence>
<evidence type="ECO:0000313" key="8">
    <source>
        <dbReference type="Proteomes" id="UP001500121"/>
    </source>
</evidence>
<dbReference type="InterPro" id="IPR002018">
    <property type="entry name" value="CarbesteraseB"/>
</dbReference>
<evidence type="ECO:0000256" key="4">
    <source>
        <dbReference type="RuleBase" id="RU361235"/>
    </source>
</evidence>
<comment type="similarity">
    <text evidence="1 4">Belongs to the type-B carboxylesterase/lipase family.</text>
</comment>
<organism evidence="7 8">
    <name type="scientific">Amnibacterium soli</name>
    <dbReference type="NCBI Taxonomy" id="1282736"/>
    <lineage>
        <taxon>Bacteria</taxon>
        <taxon>Bacillati</taxon>
        <taxon>Actinomycetota</taxon>
        <taxon>Actinomycetes</taxon>
        <taxon>Micrococcales</taxon>
        <taxon>Microbacteriaceae</taxon>
        <taxon>Amnibacterium</taxon>
    </lineage>
</organism>
<dbReference type="Proteomes" id="UP001500121">
    <property type="component" value="Unassembled WGS sequence"/>
</dbReference>
<feature type="region of interest" description="Disordered" evidence="5">
    <location>
        <begin position="54"/>
        <end position="81"/>
    </location>
</feature>
<dbReference type="PANTHER" id="PTHR43918">
    <property type="entry name" value="ACETYLCHOLINESTERASE"/>
    <property type="match status" value="1"/>
</dbReference>
<dbReference type="Gene3D" id="3.40.50.1820">
    <property type="entry name" value="alpha/beta hydrolase"/>
    <property type="match status" value="1"/>
</dbReference>
<dbReference type="InterPro" id="IPR019826">
    <property type="entry name" value="Carboxylesterase_B_AS"/>
</dbReference>
<dbReference type="InterPro" id="IPR050654">
    <property type="entry name" value="AChE-related_enzymes"/>
</dbReference>
<dbReference type="PANTHER" id="PTHR43918:SF4">
    <property type="entry name" value="CARBOXYLIC ESTER HYDROLASE"/>
    <property type="match status" value="1"/>
</dbReference>
<keyword evidence="8" id="KW-1185">Reference proteome</keyword>
<dbReference type="Pfam" id="PF00135">
    <property type="entry name" value="COesterase"/>
    <property type="match status" value="1"/>
</dbReference>
<gene>
    <name evidence="7" type="ORF">GCM10025783_12520</name>
</gene>
<keyword evidence="3" id="KW-1015">Disulfide bond</keyword>